<dbReference type="PANTHER" id="PTHR43386">
    <property type="entry name" value="OLIGOPEPTIDE TRANSPORT SYSTEM PERMEASE PROTEIN APPC"/>
    <property type="match status" value="1"/>
</dbReference>
<evidence type="ECO:0000256" key="4">
    <source>
        <dbReference type="ARBA" id="ARBA00022519"/>
    </source>
</evidence>
<dbReference type="AlphaFoldDB" id="A0A1Q5PWH2"/>
<dbReference type="GO" id="GO:0055085">
    <property type="term" value="P:transmembrane transport"/>
    <property type="evidence" value="ECO:0007669"/>
    <property type="project" value="InterPro"/>
</dbReference>
<keyword evidence="5 12" id="KW-0812">Transmembrane</keyword>
<dbReference type="InParanoid" id="A0A1Q5PWH2"/>
<dbReference type="CDD" id="cd06261">
    <property type="entry name" value="TM_PBP2"/>
    <property type="match status" value="1"/>
</dbReference>
<evidence type="ECO:0000256" key="10">
    <source>
        <dbReference type="ARBA" id="ARBA00024202"/>
    </source>
</evidence>
<evidence type="ECO:0000313" key="14">
    <source>
        <dbReference type="EMBL" id="OKL51964.1"/>
    </source>
</evidence>
<sequence>MVENSEQAAIVGVTTPKKDAVERMSRRKLLWRRFKRNKTAIVGLVGLTLVILLAVLGPVFSPWEFTKSDRTAFLKPPSPQHWFGTNSGGYDMFAMTVEGLRKSLLIGFIVAGLQTTIAALVGASAAFFGSWFDKLALWVVDLLLVIPSFLIIAIITKSAAGTNNSVWFLIILLAAFGWMLSARVVRSLTLSVRSLDYVTAAKFMSVPSFSIIVRHILPNISSLLIIDATLGVASAVLGETALSYFGFGVQAPEVSLGTLIAAGQPKAPTHPWTFLPPAAVLTLALVCVNFVGDGVRDALDPSSKSAGGKA</sequence>
<keyword evidence="9 12" id="KW-0472">Membrane</keyword>
<comment type="similarity">
    <text evidence="10">Belongs to the binding-protein-dependent transport system permease family. OppBC subfamily.</text>
</comment>
<evidence type="ECO:0000256" key="9">
    <source>
        <dbReference type="ARBA" id="ARBA00023136"/>
    </source>
</evidence>
<evidence type="ECO:0000256" key="1">
    <source>
        <dbReference type="ARBA" id="ARBA00004429"/>
    </source>
</evidence>
<dbReference type="Pfam" id="PF12911">
    <property type="entry name" value="OppC_N"/>
    <property type="match status" value="1"/>
</dbReference>
<keyword evidence="6" id="KW-0571">Peptide transport</keyword>
<feature type="domain" description="ABC transmembrane type-1" evidence="13">
    <location>
        <begin position="100"/>
        <end position="292"/>
    </location>
</feature>
<proteinExistence type="inferred from homology"/>
<feature type="transmembrane region" description="Helical" evidence="12">
    <location>
        <begin position="104"/>
        <end position="128"/>
    </location>
</feature>
<dbReference type="Pfam" id="PF00528">
    <property type="entry name" value="BPD_transp_1"/>
    <property type="match status" value="1"/>
</dbReference>
<keyword evidence="3" id="KW-1003">Cell membrane</keyword>
<dbReference type="EMBL" id="MQVS01000004">
    <property type="protein sequence ID" value="OKL51964.1"/>
    <property type="molecule type" value="Genomic_DNA"/>
</dbReference>
<dbReference type="GO" id="GO:0015833">
    <property type="term" value="P:peptide transport"/>
    <property type="evidence" value="ECO:0007669"/>
    <property type="project" value="UniProtKB-KW"/>
</dbReference>
<keyword evidence="15" id="KW-1185">Reference proteome</keyword>
<evidence type="ECO:0000256" key="2">
    <source>
        <dbReference type="ARBA" id="ARBA00022448"/>
    </source>
</evidence>
<dbReference type="SUPFAM" id="SSF161098">
    <property type="entry name" value="MetI-like"/>
    <property type="match status" value="1"/>
</dbReference>
<name>A0A1Q5PWH2_9ACTO</name>
<evidence type="ECO:0000313" key="15">
    <source>
        <dbReference type="Proteomes" id="UP000185612"/>
    </source>
</evidence>
<protein>
    <recommendedName>
        <fullName evidence="11">Oligopeptide transport system permease protein OppC</fullName>
    </recommendedName>
</protein>
<keyword evidence="4" id="KW-0997">Cell inner membrane</keyword>
<keyword evidence="2 12" id="KW-0813">Transport</keyword>
<keyword evidence="7" id="KW-0653">Protein transport</keyword>
<dbReference type="FunCoup" id="A0A1Q5PWH2">
    <property type="interactions" value="26"/>
</dbReference>
<dbReference type="PROSITE" id="PS50928">
    <property type="entry name" value="ABC_TM1"/>
    <property type="match status" value="1"/>
</dbReference>
<dbReference type="InterPro" id="IPR000515">
    <property type="entry name" value="MetI-like"/>
</dbReference>
<dbReference type="Proteomes" id="UP000185612">
    <property type="component" value="Unassembled WGS sequence"/>
</dbReference>
<evidence type="ECO:0000256" key="5">
    <source>
        <dbReference type="ARBA" id="ARBA00022692"/>
    </source>
</evidence>
<accession>A0A1Q5PWH2</accession>
<evidence type="ECO:0000256" key="6">
    <source>
        <dbReference type="ARBA" id="ARBA00022856"/>
    </source>
</evidence>
<keyword evidence="8 12" id="KW-1133">Transmembrane helix</keyword>
<evidence type="ECO:0000256" key="12">
    <source>
        <dbReference type="RuleBase" id="RU363032"/>
    </source>
</evidence>
<evidence type="ECO:0000256" key="3">
    <source>
        <dbReference type="ARBA" id="ARBA00022475"/>
    </source>
</evidence>
<reference evidence="15" key="1">
    <citation type="submission" date="2016-12" db="EMBL/GenBank/DDBJ databases">
        <authorList>
            <person name="Meng X."/>
        </authorList>
    </citation>
    <scope>NUCLEOTIDE SEQUENCE [LARGE SCALE GENOMIC DNA]</scope>
    <source>
        <strain evidence="15">DSM 20732</strain>
    </source>
</reference>
<dbReference type="InterPro" id="IPR025966">
    <property type="entry name" value="OppC_N"/>
</dbReference>
<organism evidence="14 15">
    <name type="scientific">Buchananella hordeovulneris</name>
    <dbReference type="NCBI Taxonomy" id="52770"/>
    <lineage>
        <taxon>Bacteria</taxon>
        <taxon>Bacillati</taxon>
        <taxon>Actinomycetota</taxon>
        <taxon>Actinomycetes</taxon>
        <taxon>Actinomycetales</taxon>
        <taxon>Actinomycetaceae</taxon>
        <taxon>Buchananella</taxon>
    </lineage>
</organism>
<dbReference type="STRING" id="52770.BSZ40_05300"/>
<feature type="transmembrane region" description="Helical" evidence="12">
    <location>
        <begin position="167"/>
        <end position="185"/>
    </location>
</feature>
<dbReference type="InterPro" id="IPR050366">
    <property type="entry name" value="BP-dependent_transpt_permease"/>
</dbReference>
<dbReference type="PANTHER" id="PTHR43386:SF2">
    <property type="entry name" value="OLIGOPEPTIDE TRANSPORT SYSTEM PERMEASE PROTEIN OPPC"/>
    <property type="match status" value="1"/>
</dbReference>
<evidence type="ECO:0000256" key="7">
    <source>
        <dbReference type="ARBA" id="ARBA00022927"/>
    </source>
</evidence>
<dbReference type="Gene3D" id="1.10.3720.10">
    <property type="entry name" value="MetI-like"/>
    <property type="match status" value="1"/>
</dbReference>
<feature type="transmembrane region" description="Helical" evidence="12">
    <location>
        <begin position="135"/>
        <end position="155"/>
    </location>
</feature>
<comment type="subcellular location">
    <subcellularLocation>
        <location evidence="1">Cell inner membrane</location>
        <topology evidence="1">Multi-pass membrane protein</topology>
    </subcellularLocation>
    <subcellularLocation>
        <location evidence="12">Cell membrane</location>
        <topology evidence="12">Multi-pass membrane protein</topology>
    </subcellularLocation>
</comment>
<evidence type="ECO:0000256" key="11">
    <source>
        <dbReference type="ARBA" id="ARBA00072251"/>
    </source>
</evidence>
<evidence type="ECO:0000259" key="13">
    <source>
        <dbReference type="PROSITE" id="PS50928"/>
    </source>
</evidence>
<dbReference type="GO" id="GO:0015031">
    <property type="term" value="P:protein transport"/>
    <property type="evidence" value="ECO:0007669"/>
    <property type="project" value="UniProtKB-KW"/>
</dbReference>
<dbReference type="InterPro" id="IPR035906">
    <property type="entry name" value="MetI-like_sf"/>
</dbReference>
<gene>
    <name evidence="14" type="ORF">BSZ40_05300</name>
</gene>
<feature type="transmembrane region" description="Helical" evidence="12">
    <location>
        <begin position="40"/>
        <end position="60"/>
    </location>
</feature>
<comment type="caution">
    <text evidence="14">The sequence shown here is derived from an EMBL/GenBank/DDBJ whole genome shotgun (WGS) entry which is preliminary data.</text>
</comment>
<evidence type="ECO:0000256" key="8">
    <source>
        <dbReference type="ARBA" id="ARBA00022989"/>
    </source>
</evidence>
<dbReference type="GO" id="GO:0005886">
    <property type="term" value="C:plasma membrane"/>
    <property type="evidence" value="ECO:0007669"/>
    <property type="project" value="UniProtKB-SubCell"/>
</dbReference>